<keyword evidence="2" id="KW-0812">Transmembrane</keyword>
<feature type="region of interest" description="Disordered" evidence="1">
    <location>
        <begin position="1"/>
        <end position="25"/>
    </location>
</feature>
<evidence type="ECO:0000256" key="1">
    <source>
        <dbReference type="SAM" id="MobiDB-lite"/>
    </source>
</evidence>
<keyword evidence="2" id="KW-0472">Membrane</keyword>
<gene>
    <name evidence="3" type="ORF">NEMBOFW57_007218</name>
</gene>
<evidence type="ECO:0000256" key="2">
    <source>
        <dbReference type="SAM" id="Phobius"/>
    </source>
</evidence>
<accession>A0AAD4EV46</accession>
<name>A0AAD4EV46_9PEZI</name>
<feature type="transmembrane region" description="Helical" evidence="2">
    <location>
        <begin position="49"/>
        <end position="67"/>
    </location>
</feature>
<dbReference type="EMBL" id="JAHCVI010000003">
    <property type="protein sequence ID" value="KAG7287705.1"/>
    <property type="molecule type" value="Genomic_DNA"/>
</dbReference>
<evidence type="ECO:0000313" key="4">
    <source>
        <dbReference type="Proteomes" id="UP001197093"/>
    </source>
</evidence>
<keyword evidence="4" id="KW-1185">Reference proteome</keyword>
<organism evidence="3 4">
    <name type="scientific">Staphylotrichum longicolle</name>
    <dbReference type="NCBI Taxonomy" id="669026"/>
    <lineage>
        <taxon>Eukaryota</taxon>
        <taxon>Fungi</taxon>
        <taxon>Dikarya</taxon>
        <taxon>Ascomycota</taxon>
        <taxon>Pezizomycotina</taxon>
        <taxon>Sordariomycetes</taxon>
        <taxon>Sordariomycetidae</taxon>
        <taxon>Sordariales</taxon>
        <taxon>Chaetomiaceae</taxon>
        <taxon>Staphylotrichum</taxon>
    </lineage>
</organism>
<evidence type="ECO:0000313" key="3">
    <source>
        <dbReference type="EMBL" id="KAG7287705.1"/>
    </source>
</evidence>
<protein>
    <submittedName>
        <fullName evidence="3">Uncharacterized protein</fullName>
    </submittedName>
</protein>
<comment type="caution">
    <text evidence="3">The sequence shown here is derived from an EMBL/GenBank/DDBJ whole genome shotgun (WGS) entry which is preliminary data.</text>
</comment>
<dbReference type="Proteomes" id="UP001197093">
    <property type="component" value="Unassembled WGS sequence"/>
</dbReference>
<sequence>MSPRPSSRSMEEPDEEQPLLLGATTPEDGVAAAAAVSPESLSWAQRNQWIVFALASGGCAAFNGVFAKFM</sequence>
<dbReference type="AlphaFoldDB" id="A0AAD4EV46"/>
<keyword evidence="2" id="KW-1133">Transmembrane helix</keyword>
<reference evidence="3" key="1">
    <citation type="submission" date="2023-02" db="EMBL/GenBank/DDBJ databases">
        <authorList>
            <person name="Palmer J.M."/>
        </authorList>
    </citation>
    <scope>NUCLEOTIDE SEQUENCE</scope>
    <source>
        <strain evidence="3">FW57</strain>
    </source>
</reference>
<proteinExistence type="predicted"/>